<dbReference type="EMBL" id="JACWFH010000021">
    <property type="protein sequence ID" value="MBY0098323.1"/>
    <property type="molecule type" value="Genomic_DNA"/>
</dbReference>
<keyword evidence="2" id="KW-1185">Reference proteome</keyword>
<name>A0ABS7K7T4_9BACI</name>
<evidence type="ECO:0008006" key="3">
    <source>
        <dbReference type="Google" id="ProtNLM"/>
    </source>
</evidence>
<reference evidence="1 2" key="1">
    <citation type="submission" date="2020-07" db="EMBL/GenBank/DDBJ databases">
        <title>Fungal Genomes of the International Space Station.</title>
        <authorList>
            <person name="Seuylemezian A."/>
            <person name="Singh N.K."/>
            <person name="Wood J."/>
            <person name="Venkateswaran K."/>
        </authorList>
    </citation>
    <scope>NUCLEOTIDE SEQUENCE [LARGE SCALE GENOMIC DNA]</scope>
    <source>
        <strain evidence="1 2">PL-B2</strain>
    </source>
</reference>
<accession>A0ABS7K7T4</accession>
<organism evidence="1 2">
    <name type="scientific">Mesobacillus maritimus</name>
    <dbReference type="NCBI Taxonomy" id="1643336"/>
    <lineage>
        <taxon>Bacteria</taxon>
        <taxon>Bacillati</taxon>
        <taxon>Bacillota</taxon>
        <taxon>Bacilli</taxon>
        <taxon>Bacillales</taxon>
        <taxon>Bacillaceae</taxon>
        <taxon>Mesobacillus</taxon>
    </lineage>
</organism>
<proteinExistence type="predicted"/>
<evidence type="ECO:0000313" key="2">
    <source>
        <dbReference type="Proteomes" id="UP000769780"/>
    </source>
</evidence>
<protein>
    <recommendedName>
        <fullName evidence="3">Suppressor of fused-like domain-containing protein</fullName>
    </recommendedName>
</protein>
<comment type="caution">
    <text evidence="1">The sequence shown here is derived from an EMBL/GenBank/DDBJ whole genome shotgun (WGS) entry which is preliminary data.</text>
</comment>
<evidence type="ECO:0000313" key="1">
    <source>
        <dbReference type="EMBL" id="MBY0098323.1"/>
    </source>
</evidence>
<dbReference type="Proteomes" id="UP000769780">
    <property type="component" value="Unassembled WGS sequence"/>
</dbReference>
<dbReference type="RefSeq" id="WP_221874537.1">
    <property type="nucleotide sequence ID" value="NZ_JACWFH010000021.1"/>
</dbReference>
<gene>
    <name evidence="1" type="ORF">H0185_16105</name>
</gene>
<sequence length="202" mass="22884">MKYADYNDPEKWLGGHYELTIEYHPSGDSQKVNNALDALYKSGLFNGMWAEKRDKSSVPLPITIEEESVQLFYGTLSLSKDHELPCEISVIRIRGESDWLDISIPQGILEEKFPYTYPLTLEENPWLSGVIEMYAKLAETIFQRAPFNLAMIGEEVSGYANEASLSIDDVENLTLILPLHLQTKLKLNGKGKALSNNLRIFL</sequence>